<sequence>GLIITRQAAILGLTTAASVWTAAAIGMVAGSGLWLLSLVGTGLHFIIVLGFLPLEGRLPVFGPKSKSRGLADDETEDRETV</sequence>
<dbReference type="InterPro" id="IPR049177">
    <property type="entry name" value="MgtC_SapB_SrpB_YhiD_N"/>
</dbReference>
<feature type="domain" description="MgtC/SapB/SrpB/YhiD N-terminal" evidence="8">
    <location>
        <begin position="1"/>
        <end position="55"/>
    </location>
</feature>
<keyword evidence="3 7" id="KW-0812">Transmembrane</keyword>
<dbReference type="Proteomes" id="UP000682733">
    <property type="component" value="Unassembled WGS sequence"/>
</dbReference>
<evidence type="ECO:0000256" key="3">
    <source>
        <dbReference type="ARBA" id="ARBA00022692"/>
    </source>
</evidence>
<evidence type="ECO:0000256" key="1">
    <source>
        <dbReference type="ARBA" id="ARBA00004651"/>
    </source>
</evidence>
<evidence type="ECO:0000256" key="2">
    <source>
        <dbReference type="ARBA" id="ARBA00022475"/>
    </source>
</evidence>
<feature type="region of interest" description="Disordered" evidence="6">
    <location>
        <begin position="61"/>
        <end position="81"/>
    </location>
</feature>
<keyword evidence="4 7" id="KW-1133">Transmembrane helix</keyword>
<evidence type="ECO:0000256" key="5">
    <source>
        <dbReference type="ARBA" id="ARBA00023136"/>
    </source>
</evidence>
<reference evidence="9" key="1">
    <citation type="submission" date="2021-02" db="EMBL/GenBank/DDBJ databases">
        <authorList>
            <person name="Nowell W R."/>
        </authorList>
    </citation>
    <scope>NUCLEOTIDE SEQUENCE</scope>
</reference>
<feature type="compositionally biased region" description="Acidic residues" evidence="6">
    <location>
        <begin position="72"/>
        <end position="81"/>
    </location>
</feature>
<evidence type="ECO:0000256" key="6">
    <source>
        <dbReference type="SAM" id="MobiDB-lite"/>
    </source>
</evidence>
<keyword evidence="2" id="KW-1003">Cell membrane</keyword>
<evidence type="ECO:0000313" key="9">
    <source>
        <dbReference type="EMBL" id="CAF1348965.1"/>
    </source>
</evidence>
<feature type="transmembrane region" description="Helical" evidence="7">
    <location>
        <begin position="34"/>
        <end position="54"/>
    </location>
</feature>
<dbReference type="GO" id="GO:0005886">
    <property type="term" value="C:plasma membrane"/>
    <property type="evidence" value="ECO:0007669"/>
    <property type="project" value="UniProtKB-SubCell"/>
</dbReference>
<proteinExistence type="predicted"/>
<dbReference type="PANTHER" id="PTHR33778">
    <property type="entry name" value="PROTEIN MGTC"/>
    <property type="match status" value="1"/>
</dbReference>
<comment type="subcellular location">
    <subcellularLocation>
        <location evidence="1">Cell membrane</location>
        <topology evidence="1">Multi-pass membrane protein</topology>
    </subcellularLocation>
</comment>
<gene>
    <name evidence="9" type="ORF">OVA965_LOCUS30705</name>
    <name evidence="10" type="ORF">TMI583_LOCUS31516</name>
</gene>
<dbReference type="EMBL" id="CAJOBA010044136">
    <property type="protein sequence ID" value="CAF4159747.1"/>
    <property type="molecule type" value="Genomic_DNA"/>
</dbReference>
<dbReference type="Pfam" id="PF02308">
    <property type="entry name" value="MgtC"/>
    <property type="match status" value="1"/>
</dbReference>
<evidence type="ECO:0000313" key="10">
    <source>
        <dbReference type="EMBL" id="CAF4159747.1"/>
    </source>
</evidence>
<protein>
    <recommendedName>
        <fullName evidence="8">MgtC/SapB/SrpB/YhiD N-terminal domain-containing protein</fullName>
    </recommendedName>
</protein>
<dbReference type="InterPro" id="IPR003416">
    <property type="entry name" value="MgtC/SapB/SrpB/YhiD_fam"/>
</dbReference>
<evidence type="ECO:0000256" key="7">
    <source>
        <dbReference type="SAM" id="Phobius"/>
    </source>
</evidence>
<keyword evidence="5 7" id="KW-0472">Membrane</keyword>
<evidence type="ECO:0000313" key="11">
    <source>
        <dbReference type="Proteomes" id="UP000677228"/>
    </source>
</evidence>
<organism evidence="9 11">
    <name type="scientific">Didymodactylos carnosus</name>
    <dbReference type="NCBI Taxonomy" id="1234261"/>
    <lineage>
        <taxon>Eukaryota</taxon>
        <taxon>Metazoa</taxon>
        <taxon>Spiralia</taxon>
        <taxon>Gnathifera</taxon>
        <taxon>Rotifera</taxon>
        <taxon>Eurotatoria</taxon>
        <taxon>Bdelloidea</taxon>
        <taxon>Philodinida</taxon>
        <taxon>Philodinidae</taxon>
        <taxon>Didymodactylos</taxon>
    </lineage>
</organism>
<dbReference type="Proteomes" id="UP000677228">
    <property type="component" value="Unassembled WGS sequence"/>
</dbReference>
<evidence type="ECO:0000259" key="8">
    <source>
        <dbReference type="Pfam" id="PF02308"/>
    </source>
</evidence>
<dbReference type="AlphaFoldDB" id="A0A8S2F0X2"/>
<feature type="non-terminal residue" evidence="9">
    <location>
        <position position="1"/>
    </location>
</feature>
<evidence type="ECO:0000256" key="4">
    <source>
        <dbReference type="ARBA" id="ARBA00022989"/>
    </source>
</evidence>
<name>A0A8S2F0X2_9BILA</name>
<dbReference type="EMBL" id="CAJNOK010022494">
    <property type="protein sequence ID" value="CAF1348965.1"/>
    <property type="molecule type" value="Genomic_DNA"/>
</dbReference>
<comment type="caution">
    <text evidence="9">The sequence shown here is derived from an EMBL/GenBank/DDBJ whole genome shotgun (WGS) entry which is preliminary data.</text>
</comment>
<accession>A0A8S2F0X2</accession>
<dbReference type="PANTHER" id="PTHR33778:SF1">
    <property type="entry name" value="MAGNESIUM TRANSPORTER YHID-RELATED"/>
    <property type="match status" value="1"/>
</dbReference>